<proteinExistence type="predicted"/>
<dbReference type="InterPro" id="IPR017601">
    <property type="entry name" value="DGQHR-contain_dom"/>
</dbReference>
<dbReference type="EMBL" id="CP053540">
    <property type="protein sequence ID" value="WOB43112.1"/>
    <property type="molecule type" value="Genomic_DNA"/>
</dbReference>
<accession>A0AA96Y258</accession>
<protein>
    <submittedName>
        <fullName evidence="1">DGQHR domain-containing protein</fullName>
    </submittedName>
</protein>
<reference evidence="1" key="1">
    <citation type="submission" date="2020-05" db="EMBL/GenBank/DDBJ databases">
        <authorList>
            <person name="Zhu T."/>
            <person name="Keshari N."/>
            <person name="Lu X."/>
        </authorList>
    </citation>
    <scope>NUCLEOTIDE SEQUENCE</scope>
    <source>
        <strain evidence="1">NK1-22</strain>
    </source>
</reference>
<dbReference type="NCBIfam" id="TIGR03187">
    <property type="entry name" value="DGQHR"/>
    <property type="match status" value="1"/>
</dbReference>
<organism evidence="1">
    <name type="scientific">Thermoleptolyngbya oregonensis NK1-22</name>
    <dbReference type="NCBI Taxonomy" id="2547457"/>
    <lineage>
        <taxon>Bacteria</taxon>
        <taxon>Bacillati</taxon>
        <taxon>Cyanobacteriota</taxon>
        <taxon>Cyanophyceae</taxon>
        <taxon>Oculatellales</taxon>
        <taxon>Oculatellaceae</taxon>
        <taxon>Thermoleptolyngbya</taxon>
    </lineage>
</organism>
<dbReference type="KEGG" id="tog:HNI00_08045"/>
<sequence length="375" mass="42832">MAFFVFYARARDIKEWAGIRRVTESSDGIQRVLRPTRRKAITRFLGSKSVNTIPGNILLAFNPDTTQFTSLSQSLSVCVPEVNLFNDCEGQLDWGRLVFQFESGLEEQSKPALIVDGQHRLYGISDFEEENLPILVVSLIDAPIQEQAFQFVVINNKAVRVPTDNVRAIIAQIDEEELQERLLKAGVSYGDKSPVLRDINDLSTSPFQNLLNWPYNRDGSQLVPLTAIEQCLRYLQTLFPSLEDDEDSLIELFCAIWRGVRNSYPNLWGRDNKFMKKVNINALNEFVGDRLKFAWEMNLIDIFDSAAVEQQVVNIVKLLPKEFWEEEWSVRIQDNANVRNLIKADLDTLANNSKLRKSWREDLKLPSAASVSGDD</sequence>
<dbReference type="AlphaFoldDB" id="A0AA96Y258"/>
<evidence type="ECO:0000313" key="1">
    <source>
        <dbReference type="EMBL" id="WOB43112.1"/>
    </source>
</evidence>
<gene>
    <name evidence="1" type="ORF">HNI00_08045</name>
</gene>
<dbReference type="CDD" id="cd16413">
    <property type="entry name" value="DGQHR_domain"/>
    <property type="match status" value="1"/>
</dbReference>
<name>A0AA96Y258_9CYAN</name>